<keyword evidence="3" id="KW-1185">Reference proteome</keyword>
<feature type="compositionally biased region" description="Acidic residues" evidence="1">
    <location>
        <begin position="58"/>
        <end position="71"/>
    </location>
</feature>
<evidence type="ECO:0000313" key="3">
    <source>
        <dbReference type="Proteomes" id="UP000192578"/>
    </source>
</evidence>
<feature type="compositionally biased region" description="Acidic residues" evidence="1">
    <location>
        <begin position="79"/>
        <end position="96"/>
    </location>
</feature>
<accession>A0A9X6NEQ6</accession>
<reference evidence="3" key="1">
    <citation type="submission" date="2017-01" db="EMBL/GenBank/DDBJ databases">
        <title>Comparative genomics of anhydrobiosis in the tardigrade Hypsibius dujardini.</title>
        <authorList>
            <person name="Yoshida Y."/>
            <person name="Koutsovoulos G."/>
            <person name="Laetsch D."/>
            <person name="Stevens L."/>
            <person name="Kumar S."/>
            <person name="Horikawa D."/>
            <person name="Ishino K."/>
            <person name="Komine S."/>
            <person name="Tomita M."/>
            <person name="Blaxter M."/>
            <person name="Arakawa K."/>
        </authorList>
    </citation>
    <scope>NUCLEOTIDE SEQUENCE [LARGE SCALE GENOMIC DNA]</scope>
    <source>
        <strain evidence="3">Z151</strain>
    </source>
</reference>
<gene>
    <name evidence="2" type="ORF">BV898_15839</name>
</gene>
<protein>
    <submittedName>
        <fullName evidence="2">Uncharacterized protein</fullName>
    </submittedName>
</protein>
<dbReference type="EMBL" id="MTYJ01000224">
    <property type="protein sequence ID" value="OWA51353.1"/>
    <property type="molecule type" value="Genomic_DNA"/>
</dbReference>
<dbReference type="Proteomes" id="UP000192578">
    <property type="component" value="Unassembled WGS sequence"/>
</dbReference>
<sequence>MKHDPFICTYDDQYWNLRTKDLGGVKWGTVSAFILGLVNQFLTWEYPILPVPGQQEVPSEEGDEENEDDDGELSRDGDSIEDDGGSESDGWESDDY</sequence>
<feature type="region of interest" description="Disordered" evidence="1">
    <location>
        <begin position="51"/>
        <end position="96"/>
    </location>
</feature>
<name>A0A9X6NEQ6_HYPEX</name>
<proteinExistence type="predicted"/>
<comment type="caution">
    <text evidence="2">The sequence shown here is derived from an EMBL/GenBank/DDBJ whole genome shotgun (WGS) entry which is preliminary data.</text>
</comment>
<evidence type="ECO:0000256" key="1">
    <source>
        <dbReference type="SAM" id="MobiDB-lite"/>
    </source>
</evidence>
<dbReference type="AlphaFoldDB" id="A0A9X6NEQ6"/>
<evidence type="ECO:0000313" key="2">
    <source>
        <dbReference type="EMBL" id="OWA51353.1"/>
    </source>
</evidence>
<organism evidence="2 3">
    <name type="scientific">Hypsibius exemplaris</name>
    <name type="common">Freshwater tardigrade</name>
    <dbReference type="NCBI Taxonomy" id="2072580"/>
    <lineage>
        <taxon>Eukaryota</taxon>
        <taxon>Metazoa</taxon>
        <taxon>Ecdysozoa</taxon>
        <taxon>Tardigrada</taxon>
        <taxon>Eutardigrada</taxon>
        <taxon>Parachela</taxon>
        <taxon>Hypsibioidea</taxon>
        <taxon>Hypsibiidae</taxon>
        <taxon>Hypsibius</taxon>
    </lineage>
</organism>